<reference evidence="1" key="1">
    <citation type="submission" date="2021-07" db="EMBL/GenBank/DDBJ databases">
        <authorList>
            <person name="Durling M."/>
        </authorList>
    </citation>
    <scope>NUCLEOTIDE SEQUENCE</scope>
</reference>
<dbReference type="InterPro" id="IPR029069">
    <property type="entry name" value="HotDog_dom_sf"/>
</dbReference>
<comment type="caution">
    <text evidence="1">The sequence shown here is derived from an EMBL/GenBank/DDBJ whole genome shotgun (WGS) entry which is preliminary data.</text>
</comment>
<dbReference type="EMBL" id="CAJVRL010000118">
    <property type="protein sequence ID" value="CAG8961850.1"/>
    <property type="molecule type" value="Genomic_DNA"/>
</dbReference>
<accession>A0A9N9PZW4</accession>
<dbReference type="CDD" id="cd00586">
    <property type="entry name" value="4HBT"/>
    <property type="match status" value="1"/>
</dbReference>
<evidence type="ECO:0008006" key="3">
    <source>
        <dbReference type="Google" id="ProtNLM"/>
    </source>
</evidence>
<dbReference type="GO" id="GO:0047617">
    <property type="term" value="F:fatty acyl-CoA hydrolase activity"/>
    <property type="evidence" value="ECO:0007669"/>
    <property type="project" value="TreeGrafter"/>
</dbReference>
<dbReference type="Pfam" id="PF13279">
    <property type="entry name" value="4HBT_2"/>
    <property type="match status" value="1"/>
</dbReference>
<dbReference type="PANTHER" id="PTHR31793">
    <property type="entry name" value="4-HYDROXYBENZOYL-COA THIOESTERASE FAMILY MEMBER"/>
    <property type="match status" value="1"/>
</dbReference>
<protein>
    <recommendedName>
        <fullName evidence="3">Thioesterase/thiol ester dehydrase-isomerase</fullName>
    </recommendedName>
</protein>
<evidence type="ECO:0000313" key="1">
    <source>
        <dbReference type="EMBL" id="CAG8961850.1"/>
    </source>
</evidence>
<gene>
    <name evidence="1" type="ORF">HYFRA_00014041</name>
</gene>
<sequence>MRILRQGLPRPRPLVQSIQTSCHANPQLPGPGTRHLHVPRGLQHRRHVKAAAKFGVALEEQTLLEIETRVWDPNFLANRPRYLADCRARLGKCVSFGIPLEGEPQDPGNAIINFNTRNILEYLGFALGRRWRGLVTSFSPCERIESIRWGDIDRTSNNVTDTDGVVVTQGHVNNKHYFSWVENARIHWTQELKSAQGEKNKEWEQMWTFKGTGLIVRSTKMIYKFPLTVLDRVIVYSRLRSLPKSSDTSFVLDTSIISNRHQRVAARCEEEIVVYDYTKKRQTPFPPHMTEALENVWLDQEKRQSAVAFNLFCLEVRLMVLEKLTWDRDGAVEDFGR</sequence>
<dbReference type="Gene3D" id="3.10.129.10">
    <property type="entry name" value="Hotdog Thioesterase"/>
    <property type="match status" value="1"/>
</dbReference>
<dbReference type="SUPFAM" id="SSF54637">
    <property type="entry name" value="Thioesterase/thiol ester dehydrase-isomerase"/>
    <property type="match status" value="1"/>
</dbReference>
<name>A0A9N9PZW4_9HELO</name>
<dbReference type="OrthoDB" id="5538558at2759"/>
<proteinExistence type="predicted"/>
<organism evidence="1 2">
    <name type="scientific">Hymenoscyphus fraxineus</name>
    <dbReference type="NCBI Taxonomy" id="746836"/>
    <lineage>
        <taxon>Eukaryota</taxon>
        <taxon>Fungi</taxon>
        <taxon>Dikarya</taxon>
        <taxon>Ascomycota</taxon>
        <taxon>Pezizomycotina</taxon>
        <taxon>Leotiomycetes</taxon>
        <taxon>Helotiales</taxon>
        <taxon>Helotiaceae</taxon>
        <taxon>Hymenoscyphus</taxon>
    </lineage>
</organism>
<dbReference type="Proteomes" id="UP000696280">
    <property type="component" value="Unassembled WGS sequence"/>
</dbReference>
<dbReference type="InterPro" id="IPR050563">
    <property type="entry name" value="4-hydroxybenzoyl-CoA_TE"/>
</dbReference>
<dbReference type="PANTHER" id="PTHR31793:SF39">
    <property type="entry name" value="THIOESTERASE_THIOL ESTER DEHYDRASE-ISOMERASE"/>
    <property type="match status" value="1"/>
</dbReference>
<keyword evidence="2" id="KW-1185">Reference proteome</keyword>
<evidence type="ECO:0000313" key="2">
    <source>
        <dbReference type="Proteomes" id="UP000696280"/>
    </source>
</evidence>
<dbReference type="AlphaFoldDB" id="A0A9N9PZW4"/>